<sequence>PRTPGSCSESLEFSLRLIHAPTTPPPVQTASPPPKWKLVYFLYLTKGSDTISSRDTVYEAVSQ</sequence>
<evidence type="ECO:0000313" key="2">
    <source>
        <dbReference type="Proteomes" id="UP000830395"/>
    </source>
</evidence>
<reference evidence="1" key="1">
    <citation type="submission" date="2020-02" db="EMBL/GenBank/DDBJ databases">
        <title>Genome sequencing of the panga catfish, Pangasius djambal.</title>
        <authorList>
            <person name="Wen M."/>
            <person name="Zahm M."/>
            <person name="Roques C."/>
            <person name="Cabau C."/>
            <person name="Klopp C."/>
            <person name="Donnadieu C."/>
            <person name="Jouanno E."/>
            <person name="Avarre J.-C."/>
            <person name="Campet M."/>
            <person name="Ha T."/>
            <person name="Dugue R."/>
            <person name="Lampietro C."/>
            <person name="Louis A."/>
            <person name="Herpin A."/>
            <person name="Echchiki A."/>
            <person name="Berthelot C."/>
            <person name="Parey E."/>
            <person name="Roest-Crollius H."/>
            <person name="Braasch I."/>
            <person name="Postlethwait J.H."/>
            <person name="Bobe J."/>
            <person name="Montfort J."/>
            <person name="Bouchez O."/>
            <person name="Begum T."/>
            <person name="Schartl M."/>
            <person name="Gustiano R."/>
            <person name="Guiguen Y."/>
        </authorList>
    </citation>
    <scope>NUCLEOTIDE SEQUENCE</scope>
    <source>
        <strain evidence="1">Pdj_M5554</strain>
    </source>
</reference>
<dbReference type="Proteomes" id="UP000830395">
    <property type="component" value="Chromosome 4"/>
</dbReference>
<protein>
    <submittedName>
        <fullName evidence="1">Uncharacterized protein</fullName>
    </submittedName>
</protein>
<name>A0ACC5Y7H3_9TELE</name>
<comment type="caution">
    <text evidence="1">The sequence shown here is derived from an EMBL/GenBank/DDBJ whole genome shotgun (WGS) entry which is preliminary data.</text>
</comment>
<accession>A0ACC5Y7H3</accession>
<keyword evidence="2" id="KW-1185">Reference proteome</keyword>
<organism evidence="1 2">
    <name type="scientific">Pangasius djambal</name>
    <dbReference type="NCBI Taxonomy" id="1691987"/>
    <lineage>
        <taxon>Eukaryota</taxon>
        <taxon>Metazoa</taxon>
        <taxon>Chordata</taxon>
        <taxon>Craniata</taxon>
        <taxon>Vertebrata</taxon>
        <taxon>Euteleostomi</taxon>
        <taxon>Actinopterygii</taxon>
        <taxon>Neopterygii</taxon>
        <taxon>Teleostei</taxon>
        <taxon>Ostariophysi</taxon>
        <taxon>Siluriformes</taxon>
        <taxon>Pangasiidae</taxon>
        <taxon>Pangasius</taxon>
    </lineage>
</organism>
<evidence type="ECO:0000313" key="1">
    <source>
        <dbReference type="EMBL" id="MCJ8731649.1"/>
    </source>
</evidence>
<feature type="non-terminal residue" evidence="1">
    <location>
        <position position="1"/>
    </location>
</feature>
<proteinExistence type="predicted"/>
<gene>
    <name evidence="1" type="ORF">PDJAM_G00201900</name>
</gene>
<dbReference type="EMBL" id="CM040978">
    <property type="protein sequence ID" value="MCJ8731649.1"/>
    <property type="molecule type" value="Genomic_DNA"/>
</dbReference>